<comment type="subcellular location">
    <subcellularLocation>
        <location evidence="2">Cell membrane</location>
        <topology evidence="2">Multi-pass membrane protein</topology>
    </subcellularLocation>
</comment>
<dbReference type="SUPFAM" id="SSF53474">
    <property type="entry name" value="alpha/beta-Hydrolases"/>
    <property type="match status" value="1"/>
</dbReference>
<evidence type="ECO:0000256" key="11">
    <source>
        <dbReference type="ARBA" id="ARBA00023098"/>
    </source>
</evidence>
<dbReference type="GO" id="GO:0016298">
    <property type="term" value="F:lipase activity"/>
    <property type="evidence" value="ECO:0000318"/>
    <property type="project" value="GO_Central"/>
</dbReference>
<evidence type="ECO:0000256" key="2">
    <source>
        <dbReference type="ARBA" id="ARBA00004651"/>
    </source>
</evidence>
<evidence type="ECO:0000313" key="17">
    <source>
        <dbReference type="Proteomes" id="UP000001449"/>
    </source>
</evidence>
<dbReference type="eggNOG" id="KOG2088">
    <property type="taxonomic scope" value="Eukaryota"/>
</dbReference>
<keyword evidence="11" id="KW-0443">Lipid metabolism</keyword>
<keyword evidence="5" id="KW-0812">Transmembrane</keyword>
<keyword evidence="3" id="KW-1003">Cell membrane</keyword>
<organism evidence="16 17">
    <name type="scientific">Thalassiosira pseudonana</name>
    <name type="common">Marine diatom</name>
    <name type="synonym">Cyclotella nana</name>
    <dbReference type="NCBI Taxonomy" id="35128"/>
    <lineage>
        <taxon>Eukaryota</taxon>
        <taxon>Sar</taxon>
        <taxon>Stramenopiles</taxon>
        <taxon>Ochrophyta</taxon>
        <taxon>Bacillariophyta</taxon>
        <taxon>Coscinodiscophyceae</taxon>
        <taxon>Thalassiosirophycidae</taxon>
        <taxon>Thalassiosirales</taxon>
        <taxon>Thalassiosiraceae</taxon>
        <taxon>Thalassiosira</taxon>
    </lineage>
</organism>
<dbReference type="HOGENOM" id="CLU_549233_0_0_1"/>
<dbReference type="AlphaFoldDB" id="B8BYE1"/>
<evidence type="ECO:0000256" key="7">
    <source>
        <dbReference type="ARBA" id="ARBA00022801"/>
    </source>
</evidence>
<evidence type="ECO:0000256" key="9">
    <source>
        <dbReference type="ARBA" id="ARBA00022963"/>
    </source>
</evidence>
<evidence type="ECO:0000256" key="10">
    <source>
        <dbReference type="ARBA" id="ARBA00022989"/>
    </source>
</evidence>
<evidence type="ECO:0000256" key="14">
    <source>
        <dbReference type="ARBA" id="ARBA00026104"/>
    </source>
</evidence>
<keyword evidence="10" id="KW-1133">Transmembrane helix</keyword>
<dbReference type="PaxDb" id="35128-Thaps3655"/>
<evidence type="ECO:0000313" key="16">
    <source>
        <dbReference type="EMBL" id="EED94359.1"/>
    </source>
</evidence>
<keyword evidence="4" id="KW-0597">Phosphoprotein</keyword>
<dbReference type="Pfam" id="PF01764">
    <property type="entry name" value="Lipase_3"/>
    <property type="match status" value="1"/>
</dbReference>
<keyword evidence="8" id="KW-0106">Calcium</keyword>
<dbReference type="PANTHER" id="PTHR45792">
    <property type="entry name" value="DIACYLGLYCEROL LIPASE HOMOLOG-RELATED"/>
    <property type="match status" value="1"/>
</dbReference>
<dbReference type="GO" id="GO:0016042">
    <property type="term" value="P:lipid catabolic process"/>
    <property type="evidence" value="ECO:0000318"/>
    <property type="project" value="GO_Central"/>
</dbReference>
<evidence type="ECO:0000259" key="15">
    <source>
        <dbReference type="Pfam" id="PF01764"/>
    </source>
</evidence>
<dbReference type="Proteomes" id="UP000001449">
    <property type="component" value="Chromosome 3"/>
</dbReference>
<keyword evidence="12" id="KW-0472">Membrane</keyword>
<dbReference type="CDD" id="cd00519">
    <property type="entry name" value="Lipase_3"/>
    <property type="match status" value="1"/>
</dbReference>
<evidence type="ECO:0000256" key="5">
    <source>
        <dbReference type="ARBA" id="ARBA00022692"/>
    </source>
</evidence>
<keyword evidence="9" id="KW-0442">Lipid degradation</keyword>
<gene>
    <name evidence="16" type="ORF">THAPSDRAFT_3655</name>
</gene>
<accession>B8BYE1</accession>
<dbReference type="InterPro" id="IPR002921">
    <property type="entry name" value="Fungal_lipase-type"/>
</dbReference>
<feature type="domain" description="Fungal lipase-type" evidence="15">
    <location>
        <begin position="294"/>
        <end position="432"/>
    </location>
</feature>
<sequence length="497" mass="55874">MTCYMFGGQKLTAGSYADVAIALVDFLDDEGSLDIVPSDIAAALICLVNVQKQKQIERKNELLQDSVGVFAKNRRFTTNLYKMFRESKASRKESKHTRVQRKLHNRTKSWIHDCALGESIRANIFEEEAKTSISSHKERNEDIETGIDKQQEAAEESTSVVEVVVSPNQIDGGQLSSEVHTESKLDQETEDVFANYTKSSISSELLRPIGLGRGGEILQRGTCCLLLDALHLDKYVYWVLEHIIGDNACGWKQTAVLKTLGISESDFLYANFSNDVGVNPYIILVDRKWKTILLAIRGTLSMEDMISDVTISPTSLEECGERFGFDGEGEYCHNGILAGAKWVYEDLERHGILDNAMKSQEYAGFKLRIIGHSLGAGIAAMLSLMLRQTFPLLRCLAFSPPGCVFSEKTAEDTKEFICSYVLHNDVVPRLSYVALVNLRNDIIEMIVRIKVPKHMIFEAHLLPWKEREVADLPKKHLYDKDKVPSSKFSQDVSIHRS</sequence>
<evidence type="ECO:0000256" key="8">
    <source>
        <dbReference type="ARBA" id="ARBA00022837"/>
    </source>
</evidence>
<evidence type="ECO:0000256" key="1">
    <source>
        <dbReference type="ARBA" id="ARBA00001913"/>
    </source>
</evidence>
<comment type="catalytic activity">
    <reaction evidence="13">
        <text>a 1,2-diacyl-sn-glycerol + H2O = a 2-acylglycerol + a fatty acid + H(+)</text>
        <dbReference type="Rhea" id="RHEA:33275"/>
        <dbReference type="ChEBI" id="CHEBI:15377"/>
        <dbReference type="ChEBI" id="CHEBI:15378"/>
        <dbReference type="ChEBI" id="CHEBI:17389"/>
        <dbReference type="ChEBI" id="CHEBI:17815"/>
        <dbReference type="ChEBI" id="CHEBI:28868"/>
        <dbReference type="EC" id="3.1.1.116"/>
    </reaction>
    <physiologicalReaction direction="left-to-right" evidence="13">
        <dbReference type="Rhea" id="RHEA:33276"/>
    </physiologicalReaction>
</comment>
<dbReference type="InParanoid" id="B8BYE1"/>
<dbReference type="GO" id="GO:0005886">
    <property type="term" value="C:plasma membrane"/>
    <property type="evidence" value="ECO:0007669"/>
    <property type="project" value="UniProtKB-SubCell"/>
</dbReference>
<protein>
    <recommendedName>
        <fullName evidence="14">sn-1-specific diacylglycerol lipase</fullName>
        <ecNumber evidence="14">3.1.1.116</ecNumber>
    </recommendedName>
</protein>
<comment type="cofactor">
    <cofactor evidence="1">
        <name>Ca(2+)</name>
        <dbReference type="ChEBI" id="CHEBI:29108"/>
    </cofactor>
</comment>
<keyword evidence="17" id="KW-1185">Reference proteome</keyword>
<dbReference type="Gene3D" id="3.40.50.1820">
    <property type="entry name" value="alpha/beta hydrolase"/>
    <property type="match status" value="1"/>
</dbReference>
<dbReference type="InterPro" id="IPR029058">
    <property type="entry name" value="AB_hydrolase_fold"/>
</dbReference>
<dbReference type="EC" id="3.1.1.116" evidence="14"/>
<evidence type="ECO:0000256" key="12">
    <source>
        <dbReference type="ARBA" id="ARBA00023136"/>
    </source>
</evidence>
<dbReference type="GeneID" id="7449408"/>
<dbReference type="GO" id="GO:0046872">
    <property type="term" value="F:metal ion binding"/>
    <property type="evidence" value="ECO:0007669"/>
    <property type="project" value="UniProtKB-KW"/>
</dbReference>
<keyword evidence="7" id="KW-0378">Hydrolase</keyword>
<name>B8BYE1_THAPS</name>
<evidence type="ECO:0000256" key="3">
    <source>
        <dbReference type="ARBA" id="ARBA00022475"/>
    </source>
</evidence>
<proteinExistence type="predicted"/>
<keyword evidence="6" id="KW-0479">Metal-binding</keyword>
<dbReference type="PANTHER" id="PTHR45792:SF8">
    <property type="entry name" value="DIACYLGLYCEROL LIPASE-ALPHA"/>
    <property type="match status" value="1"/>
</dbReference>
<dbReference type="RefSeq" id="XP_002288923.1">
    <property type="nucleotide sequence ID" value="XM_002288887.1"/>
</dbReference>
<evidence type="ECO:0000256" key="6">
    <source>
        <dbReference type="ARBA" id="ARBA00022723"/>
    </source>
</evidence>
<dbReference type="EMBL" id="CM000640">
    <property type="protein sequence ID" value="EED94359.1"/>
    <property type="molecule type" value="Genomic_DNA"/>
</dbReference>
<reference evidence="16 17" key="1">
    <citation type="journal article" date="2004" name="Science">
        <title>The genome of the diatom Thalassiosira pseudonana: ecology, evolution, and metabolism.</title>
        <authorList>
            <person name="Armbrust E.V."/>
            <person name="Berges J.A."/>
            <person name="Bowler C."/>
            <person name="Green B.R."/>
            <person name="Martinez D."/>
            <person name="Putnam N.H."/>
            <person name="Zhou S."/>
            <person name="Allen A.E."/>
            <person name="Apt K.E."/>
            <person name="Bechner M."/>
            <person name="Brzezinski M.A."/>
            <person name="Chaal B.K."/>
            <person name="Chiovitti A."/>
            <person name="Davis A.K."/>
            <person name="Demarest M.S."/>
            <person name="Detter J.C."/>
            <person name="Glavina T."/>
            <person name="Goodstein D."/>
            <person name="Hadi M.Z."/>
            <person name="Hellsten U."/>
            <person name="Hildebrand M."/>
            <person name="Jenkins B.D."/>
            <person name="Jurka J."/>
            <person name="Kapitonov V.V."/>
            <person name="Kroger N."/>
            <person name="Lau W.W."/>
            <person name="Lane T.W."/>
            <person name="Larimer F.W."/>
            <person name="Lippmeier J.C."/>
            <person name="Lucas S."/>
            <person name="Medina M."/>
            <person name="Montsant A."/>
            <person name="Obornik M."/>
            <person name="Parker M.S."/>
            <person name="Palenik B."/>
            <person name="Pazour G.J."/>
            <person name="Richardson P.M."/>
            <person name="Rynearson T.A."/>
            <person name="Saito M.A."/>
            <person name="Schwartz D.C."/>
            <person name="Thamatrakoln K."/>
            <person name="Valentin K."/>
            <person name="Vardi A."/>
            <person name="Wilkerson F.P."/>
            <person name="Rokhsar D.S."/>
        </authorList>
    </citation>
    <scope>NUCLEOTIDE SEQUENCE [LARGE SCALE GENOMIC DNA]</scope>
    <source>
        <strain evidence="16 17">CCMP1335</strain>
    </source>
</reference>
<dbReference type="KEGG" id="tps:THAPSDRAFT_3655"/>
<evidence type="ECO:0000256" key="4">
    <source>
        <dbReference type="ARBA" id="ARBA00022553"/>
    </source>
</evidence>
<reference evidence="16 17" key="2">
    <citation type="journal article" date="2008" name="Nature">
        <title>The Phaeodactylum genome reveals the evolutionary history of diatom genomes.</title>
        <authorList>
            <person name="Bowler C."/>
            <person name="Allen A.E."/>
            <person name="Badger J.H."/>
            <person name="Grimwood J."/>
            <person name="Jabbari K."/>
            <person name="Kuo A."/>
            <person name="Maheswari U."/>
            <person name="Martens C."/>
            <person name="Maumus F."/>
            <person name="Otillar R.P."/>
            <person name="Rayko E."/>
            <person name="Salamov A."/>
            <person name="Vandepoele K."/>
            <person name="Beszteri B."/>
            <person name="Gruber A."/>
            <person name="Heijde M."/>
            <person name="Katinka M."/>
            <person name="Mock T."/>
            <person name="Valentin K."/>
            <person name="Verret F."/>
            <person name="Berges J.A."/>
            <person name="Brownlee C."/>
            <person name="Cadoret J.P."/>
            <person name="Chiovitti A."/>
            <person name="Choi C.J."/>
            <person name="Coesel S."/>
            <person name="De Martino A."/>
            <person name="Detter J.C."/>
            <person name="Durkin C."/>
            <person name="Falciatore A."/>
            <person name="Fournet J."/>
            <person name="Haruta M."/>
            <person name="Huysman M.J."/>
            <person name="Jenkins B.D."/>
            <person name="Jiroutova K."/>
            <person name="Jorgensen R.E."/>
            <person name="Joubert Y."/>
            <person name="Kaplan A."/>
            <person name="Kroger N."/>
            <person name="Kroth P.G."/>
            <person name="La Roche J."/>
            <person name="Lindquist E."/>
            <person name="Lommer M."/>
            <person name="Martin-Jezequel V."/>
            <person name="Lopez P.J."/>
            <person name="Lucas S."/>
            <person name="Mangogna M."/>
            <person name="McGinnis K."/>
            <person name="Medlin L.K."/>
            <person name="Montsant A."/>
            <person name="Oudot-Le Secq M.P."/>
            <person name="Napoli C."/>
            <person name="Obornik M."/>
            <person name="Parker M.S."/>
            <person name="Petit J.L."/>
            <person name="Porcel B.M."/>
            <person name="Poulsen N."/>
            <person name="Robison M."/>
            <person name="Rychlewski L."/>
            <person name="Rynearson T.A."/>
            <person name="Schmutz J."/>
            <person name="Shapiro H."/>
            <person name="Siaut M."/>
            <person name="Stanley M."/>
            <person name="Sussman M.R."/>
            <person name="Taylor A.R."/>
            <person name="Vardi A."/>
            <person name="von Dassow P."/>
            <person name="Vyverman W."/>
            <person name="Willis A."/>
            <person name="Wyrwicz L.S."/>
            <person name="Rokhsar D.S."/>
            <person name="Weissenbach J."/>
            <person name="Armbrust E.V."/>
            <person name="Green B.R."/>
            <person name="Van de Peer Y."/>
            <person name="Grigoriev I.V."/>
        </authorList>
    </citation>
    <scope>NUCLEOTIDE SEQUENCE [LARGE SCALE GENOMIC DNA]</scope>
    <source>
        <strain evidence="16 17">CCMP1335</strain>
    </source>
</reference>
<evidence type="ECO:0000256" key="13">
    <source>
        <dbReference type="ARBA" id="ARBA00024531"/>
    </source>
</evidence>
<dbReference type="InterPro" id="IPR052214">
    <property type="entry name" value="DAG_Lipase-Related"/>
</dbReference>